<evidence type="ECO:0000313" key="1">
    <source>
        <dbReference type="EMBL" id="VAW50765.1"/>
    </source>
</evidence>
<protein>
    <submittedName>
        <fullName evidence="1">Putative lipoprotein</fullName>
    </submittedName>
</protein>
<dbReference type="InterPro" id="IPR010538">
    <property type="entry name" value="DHOR"/>
</dbReference>
<dbReference type="PANTHER" id="PTHR30600:SF4">
    <property type="entry name" value="CYTOCHROME C DOMAIN-CONTAINING PROTEIN"/>
    <property type="match status" value="1"/>
</dbReference>
<dbReference type="InterPro" id="IPR036909">
    <property type="entry name" value="Cyt_c-like_dom_sf"/>
</dbReference>
<organism evidence="1">
    <name type="scientific">hydrothermal vent metagenome</name>
    <dbReference type="NCBI Taxonomy" id="652676"/>
    <lineage>
        <taxon>unclassified sequences</taxon>
        <taxon>metagenomes</taxon>
        <taxon>ecological metagenomes</taxon>
    </lineage>
</organism>
<name>A0A3B0W4G9_9ZZZZ</name>
<accession>A0A3B0W4G9</accession>
<dbReference type="AlphaFoldDB" id="A0A3B0W4G9"/>
<dbReference type="PANTHER" id="PTHR30600">
    <property type="entry name" value="CYTOCHROME C PEROXIDASE-RELATED"/>
    <property type="match status" value="1"/>
</dbReference>
<dbReference type="InterPro" id="IPR051395">
    <property type="entry name" value="Cytochrome_c_Peroxidase/MauG"/>
</dbReference>
<gene>
    <name evidence="1" type="ORF">MNBD_GAMMA05-2693</name>
</gene>
<dbReference type="GO" id="GO:0009055">
    <property type="term" value="F:electron transfer activity"/>
    <property type="evidence" value="ECO:0007669"/>
    <property type="project" value="InterPro"/>
</dbReference>
<dbReference type="Pfam" id="PF06537">
    <property type="entry name" value="DHOR"/>
    <property type="match status" value="1"/>
</dbReference>
<reference evidence="1" key="1">
    <citation type="submission" date="2018-06" db="EMBL/GenBank/DDBJ databases">
        <authorList>
            <person name="Zhirakovskaya E."/>
        </authorList>
    </citation>
    <scope>NUCLEOTIDE SEQUENCE</scope>
</reference>
<keyword evidence="1" id="KW-0449">Lipoprotein</keyword>
<dbReference type="EMBL" id="UOFE01000006">
    <property type="protein sequence ID" value="VAW50765.1"/>
    <property type="molecule type" value="Genomic_DNA"/>
</dbReference>
<dbReference type="GO" id="GO:0020037">
    <property type="term" value="F:heme binding"/>
    <property type="evidence" value="ECO:0007669"/>
    <property type="project" value="InterPro"/>
</dbReference>
<sequence>MNKKIQKYNLIKLVCVSSVVASACFSGSVNAELNDITTSPNTLNAGIQKSLEQQVGAGRGDINTPGSSMYIIKRDPFRSVRRGRQIFQRKFQLKQGLGPRTNDGEGNLDTDGSLGAGLTDSCGGCHGRPRGSAGFGGDVFTRPDSRDAPHLFGLGQVEMLADEMTTDLRAIRDTAITKAQSKDKKISLKLKSKGTNYGQIIAFPDGSVDTSKVVGVDDDLRVKPFFAQGATISMREFIVGAFNAEMGLESPDVDLEAASAGSDVLTPAGMWLTGSQDSIEAPPVHTVFEDSDNDGVFNELDTAIIDHTEFYFLNYFSPATYKQGYVEKKGKALMARIGCTSCHTPNMTIENDRRVGNVETKYDAKNGIFNNLFATVTGTFDETDDSSGFPTLKTPQGNSFKVKGLYADFKRHDLGPKFWERNFDGTMQKEFMTEPLWGVGSTSPYGHDGRSINLHEVIVRHGGEASKVTKRYKRLGVVGQSFVQAYLRSLVLFPPDDTASNLNPGDSMAENFPQNGHGNIKLPVLFNDPTEGE</sequence>
<dbReference type="PROSITE" id="PS51257">
    <property type="entry name" value="PROKAR_LIPOPROTEIN"/>
    <property type="match status" value="1"/>
</dbReference>
<proteinExistence type="predicted"/>
<dbReference type="GO" id="GO:0004130">
    <property type="term" value="F:cytochrome-c peroxidase activity"/>
    <property type="evidence" value="ECO:0007669"/>
    <property type="project" value="TreeGrafter"/>
</dbReference>
<dbReference type="Gene3D" id="1.10.760.10">
    <property type="entry name" value="Cytochrome c-like domain"/>
    <property type="match status" value="1"/>
</dbReference>
<dbReference type="SUPFAM" id="SSF46626">
    <property type="entry name" value="Cytochrome c"/>
    <property type="match status" value="1"/>
</dbReference>